<name>A0AAW2JJ86_SESRA</name>
<gene>
    <name evidence="2" type="ORF">Sradi_6926600</name>
</gene>
<feature type="domain" description="Reverse transcriptase" evidence="1">
    <location>
        <begin position="93"/>
        <end position="371"/>
    </location>
</feature>
<dbReference type="Pfam" id="PF13966">
    <property type="entry name" value="zf-RVT"/>
    <property type="match status" value="1"/>
</dbReference>
<dbReference type="Pfam" id="PF00078">
    <property type="entry name" value="RVT_1"/>
    <property type="match status" value="1"/>
</dbReference>
<evidence type="ECO:0000259" key="1">
    <source>
        <dbReference type="PROSITE" id="PS50878"/>
    </source>
</evidence>
<comment type="caution">
    <text evidence="2">The sequence shown here is derived from an EMBL/GenBank/DDBJ whole genome shotgun (WGS) entry which is preliminary data.</text>
</comment>
<dbReference type="CDD" id="cd01650">
    <property type="entry name" value="RT_nLTR_like"/>
    <property type="match status" value="1"/>
</dbReference>
<dbReference type="SUPFAM" id="SSF56672">
    <property type="entry name" value="DNA/RNA polymerases"/>
    <property type="match status" value="1"/>
</dbReference>
<dbReference type="AlphaFoldDB" id="A0AAW2JJ86"/>
<dbReference type="EMBL" id="JACGWJ010000290">
    <property type="protein sequence ID" value="KAL0293620.1"/>
    <property type="molecule type" value="Genomic_DNA"/>
</dbReference>
<proteinExistence type="predicted"/>
<protein>
    <recommendedName>
        <fullName evidence="1">Reverse transcriptase domain-containing protein</fullName>
    </recommendedName>
</protein>
<dbReference type="PANTHER" id="PTHR33116:SF78">
    <property type="entry name" value="OS12G0587133 PROTEIN"/>
    <property type="match status" value="1"/>
</dbReference>
<dbReference type="InterPro" id="IPR000477">
    <property type="entry name" value="RT_dom"/>
</dbReference>
<sequence length="754" mass="85472">MISNEFVTYYQGLLGGTRAPRVLDLSFLRTGLKHTITSEEALVLTSPIAPQEVKDAFFDISEDSAPGPDGYTSAFFKAAWPVIGGDVCAAVVEFFQIGRPLKQINATLLTLIPKVHLPSRVSDFRPIACCNVLYKAISKILVRRLHAVLPLMIDYSQNAFIPGRSIADNVMLAQELLAGYNQSKLPPRCTIKIDIQKAYDSVHWDFILDSLRIFNFPPRFICWIEQCISTASFSISLNGSTHGFFPGTRGIRQGDPISPYLFVIVMEIWHVLLKLRIQNSDSFQYHWKCRDLGIVNLCFADDVLIFCSGTVDSVSTIREVLAEFAALSGLEVNPGKSQIILSRSVSCRQQILETVGFHEGSLPIKYLGVPLVSSRLTIADCRPLIHKLDCRLAGWEQLNLSLAGRTQLIRSVLSSLHTYWASVFILPKSVISVIEQRMRNFLWKGATGSGYAKVSWAQVCRPKVEGGLGIRRVLFMNQALMMKHLWRVLQADTSSIWVAWVLRYSFPRGPSITGLPSDSLLKSVIRQTSWDWPSESAFDIQEIIAGLPTIFPNQPDTILWRFNGGRFTSGSALTILQPAYPAVYWHHLLRGKFKIPRHCFILWLAILERLSTRDRPWMQQHNSGCVLCAGLFVETHDHIFFECSFSARCLAILRRQVRFHWPGFGWRRDILWASKRWRGNHLLNFASRSLLAALTYHIWKERNRRIFQDTAASAELVAQQSIADVRFRILSENIGPSLQCIALYRIWKIQSDMS</sequence>
<organism evidence="2">
    <name type="scientific">Sesamum radiatum</name>
    <name type="common">Black benniseed</name>
    <dbReference type="NCBI Taxonomy" id="300843"/>
    <lineage>
        <taxon>Eukaryota</taxon>
        <taxon>Viridiplantae</taxon>
        <taxon>Streptophyta</taxon>
        <taxon>Embryophyta</taxon>
        <taxon>Tracheophyta</taxon>
        <taxon>Spermatophyta</taxon>
        <taxon>Magnoliopsida</taxon>
        <taxon>eudicotyledons</taxon>
        <taxon>Gunneridae</taxon>
        <taxon>Pentapetalae</taxon>
        <taxon>asterids</taxon>
        <taxon>lamiids</taxon>
        <taxon>Lamiales</taxon>
        <taxon>Pedaliaceae</taxon>
        <taxon>Sesamum</taxon>
    </lineage>
</organism>
<dbReference type="InterPro" id="IPR043502">
    <property type="entry name" value="DNA/RNA_pol_sf"/>
</dbReference>
<accession>A0AAW2JJ86</accession>
<dbReference type="InterPro" id="IPR026960">
    <property type="entry name" value="RVT-Znf"/>
</dbReference>
<dbReference type="PANTHER" id="PTHR33116">
    <property type="entry name" value="REVERSE TRANSCRIPTASE ZINC-BINDING DOMAIN-CONTAINING PROTEIN-RELATED-RELATED"/>
    <property type="match status" value="1"/>
</dbReference>
<dbReference type="PROSITE" id="PS50878">
    <property type="entry name" value="RT_POL"/>
    <property type="match status" value="1"/>
</dbReference>
<reference evidence="2" key="2">
    <citation type="journal article" date="2024" name="Plant">
        <title>Genomic evolution and insights into agronomic trait innovations of Sesamum species.</title>
        <authorList>
            <person name="Miao H."/>
            <person name="Wang L."/>
            <person name="Qu L."/>
            <person name="Liu H."/>
            <person name="Sun Y."/>
            <person name="Le M."/>
            <person name="Wang Q."/>
            <person name="Wei S."/>
            <person name="Zheng Y."/>
            <person name="Lin W."/>
            <person name="Duan Y."/>
            <person name="Cao H."/>
            <person name="Xiong S."/>
            <person name="Wang X."/>
            <person name="Wei L."/>
            <person name="Li C."/>
            <person name="Ma Q."/>
            <person name="Ju M."/>
            <person name="Zhao R."/>
            <person name="Li G."/>
            <person name="Mu C."/>
            <person name="Tian Q."/>
            <person name="Mei H."/>
            <person name="Zhang T."/>
            <person name="Gao T."/>
            <person name="Zhang H."/>
        </authorList>
    </citation>
    <scope>NUCLEOTIDE SEQUENCE</scope>
    <source>
        <strain evidence="2">G02</strain>
    </source>
</reference>
<evidence type="ECO:0000313" key="2">
    <source>
        <dbReference type="EMBL" id="KAL0293620.1"/>
    </source>
</evidence>
<reference evidence="2" key="1">
    <citation type="submission" date="2020-06" db="EMBL/GenBank/DDBJ databases">
        <authorList>
            <person name="Li T."/>
            <person name="Hu X."/>
            <person name="Zhang T."/>
            <person name="Song X."/>
            <person name="Zhang H."/>
            <person name="Dai N."/>
            <person name="Sheng W."/>
            <person name="Hou X."/>
            <person name="Wei L."/>
        </authorList>
    </citation>
    <scope>NUCLEOTIDE SEQUENCE</scope>
    <source>
        <strain evidence="2">G02</strain>
        <tissue evidence="2">Leaf</tissue>
    </source>
</reference>